<keyword evidence="4" id="KW-1185">Reference proteome</keyword>
<dbReference type="GO" id="GO:0016787">
    <property type="term" value="F:hydrolase activity"/>
    <property type="evidence" value="ECO:0007669"/>
    <property type="project" value="UniProtKB-KW"/>
</dbReference>
<keyword evidence="1 3" id="KW-0378">Hydrolase</keyword>
<dbReference type="Pfam" id="PF07859">
    <property type="entry name" value="Abhydrolase_3"/>
    <property type="match status" value="1"/>
</dbReference>
<evidence type="ECO:0000313" key="4">
    <source>
        <dbReference type="Proteomes" id="UP001143362"/>
    </source>
</evidence>
<evidence type="ECO:0000313" key="3">
    <source>
        <dbReference type="EMBL" id="MCX2982171.1"/>
    </source>
</evidence>
<comment type="caution">
    <text evidence="3">The sequence shown here is derived from an EMBL/GenBank/DDBJ whole genome shotgun (WGS) entry which is preliminary data.</text>
</comment>
<sequence length="301" mass="32237">MSLDPELVPVLSLLEESGLPDPSVTTPEQFRAAMSAVPVEQPTPVGEVINTVAAGSIPVRIYRPDGEGPFPVLVFYHGGGFVVCDLDTHDEICRQLCAGANVLVVSVQYRLAPEAPFPAPLEDCYAATCWAAENAENYQGLASQLLVAGDSAGANFAAAVSLMARDRGTPAISRQLLIYPVTDFNFETDSYKENAEGFFLTRAMMQWFWGHYLEHPEQGSDPLASPLRAELSGLPPAAVITAGFDPLRDEGQAYARALEAAGVDVQLRHFPGMIHGFVTMAGLTQAAVAVDWLCELAAAKN</sequence>
<dbReference type="InterPro" id="IPR050300">
    <property type="entry name" value="GDXG_lipolytic_enzyme"/>
</dbReference>
<proteinExistence type="predicted"/>
<dbReference type="InterPro" id="IPR013094">
    <property type="entry name" value="AB_hydrolase_3"/>
</dbReference>
<evidence type="ECO:0000256" key="1">
    <source>
        <dbReference type="ARBA" id="ARBA00022801"/>
    </source>
</evidence>
<name>A0ABT3TK68_9GAMM</name>
<reference evidence="3" key="1">
    <citation type="submission" date="2019-02" db="EMBL/GenBank/DDBJ databases">
        <authorList>
            <person name="Li S.-H."/>
        </authorList>
    </citation>
    <scope>NUCLEOTIDE SEQUENCE</scope>
    <source>
        <strain evidence="3">IMCC14734</strain>
    </source>
</reference>
<organism evidence="3 4">
    <name type="scientific">Candidatus Litorirhabdus singularis</name>
    <dbReference type="NCBI Taxonomy" id="2518993"/>
    <lineage>
        <taxon>Bacteria</taxon>
        <taxon>Pseudomonadati</taxon>
        <taxon>Pseudomonadota</taxon>
        <taxon>Gammaproteobacteria</taxon>
        <taxon>Cellvibrionales</taxon>
        <taxon>Halieaceae</taxon>
        <taxon>Candidatus Litorirhabdus</taxon>
    </lineage>
</organism>
<gene>
    <name evidence="3" type="ORF">EYC98_15020</name>
</gene>
<dbReference type="Gene3D" id="3.40.50.1820">
    <property type="entry name" value="alpha/beta hydrolase"/>
    <property type="match status" value="1"/>
</dbReference>
<dbReference type="PANTHER" id="PTHR48081">
    <property type="entry name" value="AB HYDROLASE SUPERFAMILY PROTEIN C4A8.06C"/>
    <property type="match status" value="1"/>
</dbReference>
<dbReference type="SUPFAM" id="SSF53474">
    <property type="entry name" value="alpha/beta-Hydrolases"/>
    <property type="match status" value="1"/>
</dbReference>
<dbReference type="PANTHER" id="PTHR48081:SF8">
    <property type="entry name" value="ALPHA_BETA HYDROLASE FOLD-3 DOMAIN-CONTAINING PROTEIN-RELATED"/>
    <property type="match status" value="1"/>
</dbReference>
<dbReference type="Proteomes" id="UP001143362">
    <property type="component" value="Unassembled WGS sequence"/>
</dbReference>
<dbReference type="RefSeq" id="WP_279246197.1">
    <property type="nucleotide sequence ID" value="NZ_SHNN01000003.1"/>
</dbReference>
<feature type="domain" description="Alpha/beta hydrolase fold-3" evidence="2">
    <location>
        <begin position="73"/>
        <end position="278"/>
    </location>
</feature>
<dbReference type="EMBL" id="SHNN01000003">
    <property type="protein sequence ID" value="MCX2982171.1"/>
    <property type="molecule type" value="Genomic_DNA"/>
</dbReference>
<protein>
    <submittedName>
        <fullName evidence="3">Alpha/beta hydrolase</fullName>
    </submittedName>
</protein>
<dbReference type="InterPro" id="IPR029058">
    <property type="entry name" value="AB_hydrolase_fold"/>
</dbReference>
<evidence type="ECO:0000259" key="2">
    <source>
        <dbReference type="Pfam" id="PF07859"/>
    </source>
</evidence>
<accession>A0ABT3TK68</accession>